<sequence length="85" mass="9811">MSEARPEKIHLILRNSEGQSSHFRISPQAPFQKLFNAYCQRSGVPHDSVRFIFDGERIDETRTAQDLHLKDQDVISVVTYQYGGF</sequence>
<proteinExistence type="predicted"/>
<evidence type="ECO:0000313" key="2">
    <source>
        <dbReference type="EMBL" id="GKT18723.1"/>
    </source>
</evidence>
<dbReference type="PANTHER" id="PTHR10562">
    <property type="entry name" value="SMALL UBIQUITIN-RELATED MODIFIER"/>
    <property type="match status" value="1"/>
</dbReference>
<dbReference type="Pfam" id="PF11976">
    <property type="entry name" value="Rad60-SLD"/>
    <property type="match status" value="1"/>
</dbReference>
<name>A0ABQ5JVB1_9EUKA</name>
<feature type="domain" description="Ubiquitin-like" evidence="1">
    <location>
        <begin position="9"/>
        <end position="84"/>
    </location>
</feature>
<accession>A0ABQ5JVB1</accession>
<evidence type="ECO:0000259" key="1">
    <source>
        <dbReference type="PROSITE" id="PS50053"/>
    </source>
</evidence>
<dbReference type="Proteomes" id="UP001057375">
    <property type="component" value="Unassembled WGS sequence"/>
</dbReference>
<dbReference type="EMBL" id="BQXS01011977">
    <property type="protein sequence ID" value="GKT18723.1"/>
    <property type="molecule type" value="Genomic_DNA"/>
</dbReference>
<dbReference type="InterPro" id="IPR000626">
    <property type="entry name" value="Ubiquitin-like_dom"/>
</dbReference>
<dbReference type="PROSITE" id="PS50053">
    <property type="entry name" value="UBIQUITIN_2"/>
    <property type="match status" value="1"/>
</dbReference>
<dbReference type="SUPFAM" id="SSF54236">
    <property type="entry name" value="Ubiquitin-like"/>
    <property type="match status" value="1"/>
</dbReference>
<keyword evidence="3" id="KW-1185">Reference proteome</keyword>
<organism evidence="2 3">
    <name type="scientific">Aduncisulcus paluster</name>
    <dbReference type="NCBI Taxonomy" id="2918883"/>
    <lineage>
        <taxon>Eukaryota</taxon>
        <taxon>Metamonada</taxon>
        <taxon>Carpediemonas-like organisms</taxon>
        <taxon>Aduncisulcus</taxon>
    </lineage>
</organism>
<gene>
    <name evidence="2" type="ORF">ADUPG1_011363</name>
</gene>
<protein>
    <submittedName>
        <fullName evidence="2">Small ubiquitin- modifier 1</fullName>
    </submittedName>
</protein>
<dbReference type="InterPro" id="IPR022617">
    <property type="entry name" value="Rad60/SUMO-like_dom"/>
</dbReference>
<comment type="caution">
    <text evidence="2">The sequence shown here is derived from an EMBL/GenBank/DDBJ whole genome shotgun (WGS) entry which is preliminary data.</text>
</comment>
<dbReference type="SMART" id="SM00213">
    <property type="entry name" value="UBQ"/>
    <property type="match status" value="1"/>
</dbReference>
<dbReference type="Gene3D" id="3.10.20.90">
    <property type="entry name" value="Phosphatidylinositol 3-kinase Catalytic Subunit, Chain A, domain 1"/>
    <property type="match status" value="1"/>
</dbReference>
<dbReference type="InterPro" id="IPR029071">
    <property type="entry name" value="Ubiquitin-like_domsf"/>
</dbReference>
<evidence type="ECO:0000313" key="3">
    <source>
        <dbReference type="Proteomes" id="UP001057375"/>
    </source>
</evidence>
<reference evidence="2" key="1">
    <citation type="submission" date="2022-03" db="EMBL/GenBank/DDBJ databases">
        <title>Draft genome sequence of Aduncisulcus paluster, a free-living microaerophilic Fornicata.</title>
        <authorList>
            <person name="Yuyama I."/>
            <person name="Kume K."/>
            <person name="Tamura T."/>
            <person name="Inagaki Y."/>
            <person name="Hashimoto T."/>
        </authorList>
    </citation>
    <scope>NUCLEOTIDE SEQUENCE</scope>
    <source>
        <strain evidence="2">NY0171</strain>
    </source>
</reference>